<dbReference type="Proteomes" id="UP001232063">
    <property type="component" value="Unassembled WGS sequence"/>
</dbReference>
<keyword evidence="2" id="KW-0560">Oxidoreductase</keyword>
<feature type="domain" description="NADPH-dependent FMN reductase-like" evidence="1">
    <location>
        <begin position="1"/>
        <end position="146"/>
    </location>
</feature>
<reference evidence="2" key="1">
    <citation type="submission" date="2023-05" db="EMBL/GenBank/DDBJ databases">
        <authorList>
            <person name="Zhang X."/>
        </authorList>
    </citation>
    <scope>NUCLEOTIDE SEQUENCE</scope>
    <source>
        <strain evidence="2">BD1B2-1</strain>
    </source>
</reference>
<comment type="caution">
    <text evidence="2">The sequence shown here is derived from an EMBL/GenBank/DDBJ whole genome shotgun (WGS) entry which is preliminary data.</text>
</comment>
<dbReference type="GO" id="GO:0005829">
    <property type="term" value="C:cytosol"/>
    <property type="evidence" value="ECO:0007669"/>
    <property type="project" value="TreeGrafter"/>
</dbReference>
<name>A0AAE3R3Z8_9BACT</name>
<sequence length="192" mass="21659">MNLTIVSASTRIGRQSHRVALGLKNYFAQFSHVNLTIADLADYPIPLFEEVAQRHPNPQPSVIELGKILHQSDAFLFVTPEYNGSYTPALKNMVDTYNKTEFARKAIGIVTVTTGGLGGMRAAMQMQQLIPALFAIAAPHMLLVPHMTQKFDEEGNLIDEHYLKNLDHFAKEFLWLAEAVYEKKQKEHLHTN</sequence>
<accession>A0AAE3R3Z8</accession>
<dbReference type="InterPro" id="IPR029039">
    <property type="entry name" value="Flavoprotein-like_sf"/>
</dbReference>
<dbReference type="EMBL" id="JASJOU010000003">
    <property type="protein sequence ID" value="MDJ1501139.1"/>
    <property type="molecule type" value="Genomic_DNA"/>
</dbReference>
<evidence type="ECO:0000313" key="3">
    <source>
        <dbReference type="Proteomes" id="UP001232063"/>
    </source>
</evidence>
<keyword evidence="3" id="KW-1185">Reference proteome</keyword>
<evidence type="ECO:0000259" key="1">
    <source>
        <dbReference type="Pfam" id="PF03358"/>
    </source>
</evidence>
<dbReference type="RefSeq" id="WP_313989428.1">
    <property type="nucleotide sequence ID" value="NZ_JASJOU010000003.1"/>
</dbReference>
<dbReference type="PANTHER" id="PTHR30543:SF21">
    <property type="entry name" value="NAD(P)H-DEPENDENT FMN REDUCTASE LOT6"/>
    <property type="match status" value="1"/>
</dbReference>
<dbReference type="EC" id="1.-.-.-" evidence="2"/>
<dbReference type="SUPFAM" id="SSF52218">
    <property type="entry name" value="Flavoproteins"/>
    <property type="match status" value="1"/>
</dbReference>
<dbReference type="AlphaFoldDB" id="A0AAE3R3Z8"/>
<dbReference type="InterPro" id="IPR005025">
    <property type="entry name" value="FMN_Rdtase-like_dom"/>
</dbReference>
<dbReference type="PANTHER" id="PTHR30543">
    <property type="entry name" value="CHROMATE REDUCTASE"/>
    <property type="match status" value="1"/>
</dbReference>
<gene>
    <name evidence="2" type="ORF">QNI22_10795</name>
</gene>
<dbReference type="GO" id="GO:0010181">
    <property type="term" value="F:FMN binding"/>
    <property type="evidence" value="ECO:0007669"/>
    <property type="project" value="TreeGrafter"/>
</dbReference>
<dbReference type="Pfam" id="PF03358">
    <property type="entry name" value="FMN_red"/>
    <property type="match status" value="1"/>
</dbReference>
<evidence type="ECO:0000313" key="2">
    <source>
        <dbReference type="EMBL" id="MDJ1501139.1"/>
    </source>
</evidence>
<organism evidence="2 3">
    <name type="scientific">Xanthocytophaga agilis</name>
    <dbReference type="NCBI Taxonomy" id="3048010"/>
    <lineage>
        <taxon>Bacteria</taxon>
        <taxon>Pseudomonadati</taxon>
        <taxon>Bacteroidota</taxon>
        <taxon>Cytophagia</taxon>
        <taxon>Cytophagales</taxon>
        <taxon>Rhodocytophagaceae</taxon>
        <taxon>Xanthocytophaga</taxon>
    </lineage>
</organism>
<dbReference type="GO" id="GO:0016491">
    <property type="term" value="F:oxidoreductase activity"/>
    <property type="evidence" value="ECO:0007669"/>
    <property type="project" value="UniProtKB-KW"/>
</dbReference>
<protein>
    <submittedName>
        <fullName evidence="2">NAD(P)H-dependent oxidoreductase</fullName>
        <ecNumber evidence="2">1.-.-.-</ecNumber>
    </submittedName>
</protein>
<dbReference type="Gene3D" id="3.40.50.360">
    <property type="match status" value="1"/>
</dbReference>
<dbReference type="InterPro" id="IPR050712">
    <property type="entry name" value="NAD(P)H-dep_reductase"/>
</dbReference>
<proteinExistence type="predicted"/>